<organism evidence="1 2">
    <name type="scientific">Pseudolycoriella hygida</name>
    <dbReference type="NCBI Taxonomy" id="35572"/>
    <lineage>
        <taxon>Eukaryota</taxon>
        <taxon>Metazoa</taxon>
        <taxon>Ecdysozoa</taxon>
        <taxon>Arthropoda</taxon>
        <taxon>Hexapoda</taxon>
        <taxon>Insecta</taxon>
        <taxon>Pterygota</taxon>
        <taxon>Neoptera</taxon>
        <taxon>Endopterygota</taxon>
        <taxon>Diptera</taxon>
        <taxon>Nematocera</taxon>
        <taxon>Sciaroidea</taxon>
        <taxon>Sciaridae</taxon>
        <taxon>Pseudolycoriella</taxon>
    </lineage>
</organism>
<dbReference type="AlphaFoldDB" id="A0A9Q0S3J3"/>
<name>A0A9Q0S3J3_9DIPT</name>
<evidence type="ECO:0000313" key="2">
    <source>
        <dbReference type="Proteomes" id="UP001151699"/>
    </source>
</evidence>
<accession>A0A9Q0S3J3</accession>
<gene>
    <name evidence="1" type="ORF">Bhyg_09048</name>
</gene>
<feature type="non-terminal residue" evidence="1">
    <location>
        <position position="82"/>
    </location>
</feature>
<sequence length="82" mass="9447">MKILGGNEFNMAIKLIIQNTLTRNVLKQLSWSGNRTTKPGLKKNYKLFVDAVHTVMQERFNDYTMTLGEEKMKNLIRSAARS</sequence>
<dbReference type="Proteomes" id="UP001151699">
    <property type="component" value="Chromosome B"/>
</dbReference>
<comment type="caution">
    <text evidence="1">The sequence shown here is derived from an EMBL/GenBank/DDBJ whole genome shotgun (WGS) entry which is preliminary data.</text>
</comment>
<proteinExistence type="predicted"/>
<protein>
    <submittedName>
        <fullName evidence="1">Uncharacterized protein</fullName>
    </submittedName>
</protein>
<evidence type="ECO:0000313" key="1">
    <source>
        <dbReference type="EMBL" id="KAJ6644082.1"/>
    </source>
</evidence>
<reference evidence="1" key="1">
    <citation type="submission" date="2022-07" db="EMBL/GenBank/DDBJ databases">
        <authorList>
            <person name="Trinca V."/>
            <person name="Uliana J.V.C."/>
            <person name="Torres T.T."/>
            <person name="Ward R.J."/>
            <person name="Monesi N."/>
        </authorList>
    </citation>
    <scope>NUCLEOTIDE SEQUENCE</scope>
    <source>
        <strain evidence="1">HSMRA1968</strain>
        <tissue evidence="1">Whole embryos</tissue>
    </source>
</reference>
<dbReference type="EMBL" id="WJQU01000002">
    <property type="protein sequence ID" value="KAJ6644082.1"/>
    <property type="molecule type" value="Genomic_DNA"/>
</dbReference>
<keyword evidence="2" id="KW-1185">Reference proteome</keyword>